<dbReference type="AlphaFoldDB" id="A0A6J4LB40"/>
<protein>
    <recommendedName>
        <fullName evidence="5">DUF3618 domain-containing protein</fullName>
    </recommendedName>
</protein>
<dbReference type="Pfam" id="PF12277">
    <property type="entry name" value="DUF3618"/>
    <property type="match status" value="1"/>
</dbReference>
<dbReference type="EMBL" id="CADCUG010000046">
    <property type="protein sequence ID" value="CAA9327027.1"/>
    <property type="molecule type" value="Genomic_DNA"/>
</dbReference>
<keyword evidence="2" id="KW-0812">Transmembrane</keyword>
<feature type="region of interest" description="Disordered" evidence="1">
    <location>
        <begin position="48"/>
        <end position="67"/>
    </location>
</feature>
<dbReference type="EMBL" id="CADCUD010000158">
    <property type="protein sequence ID" value="CAA9347002.1"/>
    <property type="molecule type" value="Genomic_DNA"/>
</dbReference>
<accession>A0A6J4LB40</accession>
<proteinExistence type="predicted"/>
<organism evidence="3">
    <name type="scientific">uncultured Nocardioidaceae bacterium</name>
    <dbReference type="NCBI Taxonomy" id="253824"/>
    <lineage>
        <taxon>Bacteria</taxon>
        <taxon>Bacillati</taxon>
        <taxon>Actinomycetota</taxon>
        <taxon>Actinomycetes</taxon>
        <taxon>Propionibacteriales</taxon>
        <taxon>Nocardioidaceae</taxon>
        <taxon>environmental samples</taxon>
    </lineage>
</organism>
<evidence type="ECO:0000256" key="2">
    <source>
        <dbReference type="SAM" id="Phobius"/>
    </source>
</evidence>
<evidence type="ECO:0000313" key="4">
    <source>
        <dbReference type="EMBL" id="CAA9347002.1"/>
    </source>
</evidence>
<sequence>MQQLEPVQREARAMPILPHPVTCRRDEARVPLGVGQYNVQEVAVASGSSVSSGSANGAGGDTRSPDQLVDDIEVVRERLAATIDQITDRANPKNIAQRKLDDLKARFLNRDGSPRMETILPVAGAVVGAIALIVVIRHFVRD</sequence>
<evidence type="ECO:0008006" key="5">
    <source>
        <dbReference type="Google" id="ProtNLM"/>
    </source>
</evidence>
<keyword evidence="2" id="KW-1133">Transmembrane helix</keyword>
<name>A0A6J4LB40_9ACTN</name>
<evidence type="ECO:0000256" key="1">
    <source>
        <dbReference type="SAM" id="MobiDB-lite"/>
    </source>
</evidence>
<reference evidence="3" key="1">
    <citation type="submission" date="2020-02" db="EMBL/GenBank/DDBJ databases">
        <authorList>
            <person name="Meier V. D."/>
        </authorList>
    </citation>
    <scope>NUCLEOTIDE SEQUENCE</scope>
    <source>
        <strain evidence="3">AVDCRST_MAG29</strain>
        <strain evidence="4">AVDCRST_MAG46</strain>
    </source>
</reference>
<feature type="transmembrane region" description="Helical" evidence="2">
    <location>
        <begin position="119"/>
        <end position="140"/>
    </location>
</feature>
<evidence type="ECO:0000313" key="3">
    <source>
        <dbReference type="EMBL" id="CAA9327027.1"/>
    </source>
</evidence>
<gene>
    <name evidence="3" type="ORF">AVDCRST_MAG29-807</name>
    <name evidence="4" type="ORF">AVDCRST_MAG46-2333</name>
</gene>
<dbReference type="InterPro" id="IPR022062">
    <property type="entry name" value="DUF3618"/>
</dbReference>
<keyword evidence="2" id="KW-0472">Membrane</keyword>